<accession>A0A0F9NGV8</accession>
<feature type="non-terminal residue" evidence="1">
    <location>
        <position position="1"/>
    </location>
</feature>
<organism evidence="1">
    <name type="scientific">marine sediment metagenome</name>
    <dbReference type="NCBI Taxonomy" id="412755"/>
    <lineage>
        <taxon>unclassified sequences</taxon>
        <taxon>metagenomes</taxon>
        <taxon>ecological metagenomes</taxon>
    </lineage>
</organism>
<name>A0A0F9NGV8_9ZZZZ</name>
<dbReference type="EMBL" id="LAZR01003547">
    <property type="protein sequence ID" value="KKN17179.1"/>
    <property type="molecule type" value="Genomic_DNA"/>
</dbReference>
<dbReference type="AlphaFoldDB" id="A0A0F9NGV8"/>
<reference evidence="1" key="1">
    <citation type="journal article" date="2015" name="Nature">
        <title>Complex archaea that bridge the gap between prokaryotes and eukaryotes.</title>
        <authorList>
            <person name="Spang A."/>
            <person name="Saw J.H."/>
            <person name="Jorgensen S.L."/>
            <person name="Zaremba-Niedzwiedzka K."/>
            <person name="Martijn J."/>
            <person name="Lind A.E."/>
            <person name="van Eijk R."/>
            <person name="Schleper C."/>
            <person name="Guy L."/>
            <person name="Ettema T.J."/>
        </authorList>
    </citation>
    <scope>NUCLEOTIDE SEQUENCE</scope>
</reference>
<gene>
    <name evidence="1" type="ORF">LCGC14_0968340</name>
</gene>
<sequence length="26" mass="3091">LAPDKNVKDFLETVWKGFFYKKLATM</sequence>
<comment type="caution">
    <text evidence="1">The sequence shown here is derived from an EMBL/GenBank/DDBJ whole genome shotgun (WGS) entry which is preliminary data.</text>
</comment>
<protein>
    <submittedName>
        <fullName evidence="1">Uncharacterized protein</fullName>
    </submittedName>
</protein>
<evidence type="ECO:0000313" key="1">
    <source>
        <dbReference type="EMBL" id="KKN17179.1"/>
    </source>
</evidence>
<proteinExistence type="predicted"/>